<comment type="caution">
    <text evidence="2">The sequence shown here is derived from an EMBL/GenBank/DDBJ whole genome shotgun (WGS) entry which is preliminary data.</text>
</comment>
<feature type="region of interest" description="Disordered" evidence="1">
    <location>
        <begin position="1"/>
        <end position="54"/>
    </location>
</feature>
<name>A0AAN6TR44_9PEZI</name>
<dbReference type="RefSeq" id="XP_062642950.1">
    <property type="nucleotide sequence ID" value="XM_062793941.1"/>
</dbReference>
<dbReference type="AlphaFoldDB" id="A0AAN6TR44"/>
<evidence type="ECO:0000313" key="2">
    <source>
        <dbReference type="EMBL" id="KAK4119177.1"/>
    </source>
</evidence>
<reference evidence="2" key="1">
    <citation type="journal article" date="2023" name="Mol. Phylogenet. Evol.">
        <title>Genome-scale phylogeny and comparative genomics of the fungal order Sordariales.</title>
        <authorList>
            <person name="Hensen N."/>
            <person name="Bonometti L."/>
            <person name="Westerberg I."/>
            <person name="Brannstrom I.O."/>
            <person name="Guillou S."/>
            <person name="Cros-Aarteil S."/>
            <person name="Calhoun S."/>
            <person name="Haridas S."/>
            <person name="Kuo A."/>
            <person name="Mondo S."/>
            <person name="Pangilinan J."/>
            <person name="Riley R."/>
            <person name="LaButti K."/>
            <person name="Andreopoulos B."/>
            <person name="Lipzen A."/>
            <person name="Chen C."/>
            <person name="Yan M."/>
            <person name="Daum C."/>
            <person name="Ng V."/>
            <person name="Clum A."/>
            <person name="Steindorff A."/>
            <person name="Ohm R.A."/>
            <person name="Martin F."/>
            <person name="Silar P."/>
            <person name="Natvig D.O."/>
            <person name="Lalanne C."/>
            <person name="Gautier V."/>
            <person name="Ament-Velasquez S.L."/>
            <person name="Kruys A."/>
            <person name="Hutchinson M.I."/>
            <person name="Powell A.J."/>
            <person name="Barry K."/>
            <person name="Miller A.N."/>
            <person name="Grigoriev I.V."/>
            <person name="Debuchy R."/>
            <person name="Gladieux P."/>
            <person name="Hiltunen Thoren M."/>
            <person name="Johannesson H."/>
        </authorList>
    </citation>
    <scope>NUCLEOTIDE SEQUENCE</scope>
    <source>
        <strain evidence="2">CBS 731.68</strain>
    </source>
</reference>
<feature type="compositionally biased region" description="Low complexity" evidence="1">
    <location>
        <begin position="27"/>
        <end position="39"/>
    </location>
</feature>
<proteinExistence type="predicted"/>
<evidence type="ECO:0000313" key="3">
    <source>
        <dbReference type="Proteomes" id="UP001302602"/>
    </source>
</evidence>
<protein>
    <submittedName>
        <fullName evidence="2">Uncharacterized protein</fullName>
    </submittedName>
</protein>
<organism evidence="2 3">
    <name type="scientific">Parathielavia appendiculata</name>
    <dbReference type="NCBI Taxonomy" id="2587402"/>
    <lineage>
        <taxon>Eukaryota</taxon>
        <taxon>Fungi</taxon>
        <taxon>Dikarya</taxon>
        <taxon>Ascomycota</taxon>
        <taxon>Pezizomycotina</taxon>
        <taxon>Sordariomycetes</taxon>
        <taxon>Sordariomycetidae</taxon>
        <taxon>Sordariales</taxon>
        <taxon>Chaetomiaceae</taxon>
        <taxon>Parathielavia</taxon>
    </lineage>
</organism>
<dbReference type="GeneID" id="87830710"/>
<sequence length="77" mass="8031">MRGDGNVDCSETNPVPLPGLPATENRASLSAPASSPSSPGHIPAVSPPPNSQVVQLASRRSIFQRNGVGQGYRRIKP</sequence>
<gene>
    <name evidence="2" type="ORF">N657DRAFT_650447</name>
</gene>
<reference evidence="2" key="2">
    <citation type="submission" date="2023-05" db="EMBL/GenBank/DDBJ databases">
        <authorList>
            <consortium name="Lawrence Berkeley National Laboratory"/>
            <person name="Steindorff A."/>
            <person name="Hensen N."/>
            <person name="Bonometti L."/>
            <person name="Westerberg I."/>
            <person name="Brannstrom I.O."/>
            <person name="Guillou S."/>
            <person name="Cros-Aarteil S."/>
            <person name="Calhoun S."/>
            <person name="Haridas S."/>
            <person name="Kuo A."/>
            <person name="Mondo S."/>
            <person name="Pangilinan J."/>
            <person name="Riley R."/>
            <person name="Labutti K."/>
            <person name="Andreopoulos B."/>
            <person name="Lipzen A."/>
            <person name="Chen C."/>
            <person name="Yanf M."/>
            <person name="Daum C."/>
            <person name="Ng V."/>
            <person name="Clum A."/>
            <person name="Ohm R."/>
            <person name="Martin F."/>
            <person name="Silar P."/>
            <person name="Natvig D."/>
            <person name="Lalanne C."/>
            <person name="Gautier V."/>
            <person name="Ament-Velasquez S.L."/>
            <person name="Kruys A."/>
            <person name="Hutchinson M.I."/>
            <person name="Powell A.J."/>
            <person name="Barry K."/>
            <person name="Miller A.N."/>
            <person name="Grigoriev I.V."/>
            <person name="Debuchy R."/>
            <person name="Gladieux P."/>
            <person name="Thoren M.H."/>
            <person name="Johannesson H."/>
        </authorList>
    </citation>
    <scope>NUCLEOTIDE SEQUENCE</scope>
    <source>
        <strain evidence="2">CBS 731.68</strain>
    </source>
</reference>
<dbReference type="Proteomes" id="UP001302602">
    <property type="component" value="Unassembled WGS sequence"/>
</dbReference>
<accession>A0AAN6TR44</accession>
<evidence type="ECO:0000256" key="1">
    <source>
        <dbReference type="SAM" id="MobiDB-lite"/>
    </source>
</evidence>
<dbReference type="EMBL" id="MU853252">
    <property type="protein sequence ID" value="KAK4119177.1"/>
    <property type="molecule type" value="Genomic_DNA"/>
</dbReference>
<keyword evidence="3" id="KW-1185">Reference proteome</keyword>